<sequence length="566" mass="61841">MPPRFPPLHLALLLALAFPCTAVFSQTAANQEQLQRERERVLRQQQEQRPDVTLGAPASGTDAPLPFPDEEQPCRRIDSITLEGNAAGEFRFALDSVNGTDGAVGRCLGSKGINTVLARVQNAVIARGYTTTRILAMPQDLATGRLTLTVIPGRVRNIRFAPGADPRGTAANALPVSRGDILNLRAIEQGLENFKRVPTAQADIQITPSEDEGAQAGDSDLVIQYRQEFPFRLTATLDDGGSRATGKYQAGLTLAYDNWWTLNDLFYVSLNRSLGHYGDEGSNGYTLHYSLPFGYWLFSATMSGSKYHQTVAGAFENFVYSGRSETTELKLSRIIHRDSASKTTVQAKGLLRTAYNAIDGAEIGPQQRRTTAWEGGINHRRFIGETTIDATLAYRRSLDRQGPEPASEFDLPQIATRYGLWLADASLNAPFQWGPAKLRYAGVARAQWNRGALPPQDQFSIGGRYTVRGFDGDLTLQAERGWFVRNELAVALGQSGQELYAGVDTGQVSGPSAQFLTGRRLTGAAVGLRGALYKMSYDAFLATPLARPDNFTTARVTGGFSVSWMF</sequence>
<dbReference type="GO" id="GO:0098046">
    <property type="term" value="C:type V protein secretion system complex"/>
    <property type="evidence" value="ECO:0007669"/>
    <property type="project" value="TreeGrafter"/>
</dbReference>
<dbReference type="Gene3D" id="3.10.20.310">
    <property type="entry name" value="membrane protein fhac"/>
    <property type="match status" value="1"/>
</dbReference>
<dbReference type="InterPro" id="IPR005565">
    <property type="entry name" value="Hemolysn_activator_HlyB_C"/>
</dbReference>
<dbReference type="PANTHER" id="PTHR34597">
    <property type="entry name" value="SLR1661 PROTEIN"/>
    <property type="match status" value="1"/>
</dbReference>
<evidence type="ECO:0000259" key="7">
    <source>
        <dbReference type="Pfam" id="PF08479"/>
    </source>
</evidence>
<keyword evidence="5" id="KW-0732">Signal</keyword>
<organism evidence="9 10">
    <name type="scientific">Herbaspirillum robiniae</name>
    <dbReference type="NCBI Taxonomy" id="2014887"/>
    <lineage>
        <taxon>Bacteria</taxon>
        <taxon>Pseudomonadati</taxon>
        <taxon>Pseudomonadota</taxon>
        <taxon>Betaproteobacteria</taxon>
        <taxon>Burkholderiales</taxon>
        <taxon>Oxalobacteraceae</taxon>
        <taxon>Herbaspirillum</taxon>
    </lineage>
</organism>
<evidence type="ECO:0000256" key="2">
    <source>
        <dbReference type="ARBA" id="ARBA00022692"/>
    </source>
</evidence>
<feature type="signal peptide" evidence="5">
    <location>
        <begin position="1"/>
        <end position="22"/>
    </location>
</feature>
<dbReference type="AlphaFoldDB" id="A0A246WVS4"/>
<feature type="compositionally biased region" description="Basic and acidic residues" evidence="4">
    <location>
        <begin position="39"/>
        <end position="50"/>
    </location>
</feature>
<feature type="domain" description="Polypeptide-transport-associated ShlB-type" evidence="7">
    <location>
        <begin position="77"/>
        <end position="153"/>
    </location>
</feature>
<dbReference type="InterPro" id="IPR051544">
    <property type="entry name" value="TPS_OM_transporter"/>
</dbReference>
<evidence type="ECO:0000256" key="4">
    <source>
        <dbReference type="SAM" id="MobiDB-lite"/>
    </source>
</evidence>
<evidence type="ECO:0000313" key="9">
    <source>
        <dbReference type="EMBL" id="OWY31143.1"/>
    </source>
</evidence>
<dbReference type="EMBL" id="NJGU01000001">
    <property type="protein sequence ID" value="OWY31143.1"/>
    <property type="molecule type" value="Genomic_DNA"/>
</dbReference>
<dbReference type="GO" id="GO:0046819">
    <property type="term" value="P:protein secretion by the type V secretion system"/>
    <property type="evidence" value="ECO:0007669"/>
    <property type="project" value="TreeGrafter"/>
</dbReference>
<accession>A0A246WVS4</accession>
<evidence type="ECO:0000259" key="8">
    <source>
        <dbReference type="Pfam" id="PF17287"/>
    </source>
</evidence>
<dbReference type="Pfam" id="PF03865">
    <property type="entry name" value="ShlB"/>
    <property type="match status" value="1"/>
</dbReference>
<evidence type="ECO:0000259" key="6">
    <source>
        <dbReference type="Pfam" id="PF03865"/>
    </source>
</evidence>
<feature type="chain" id="PRO_5012941896" evidence="5">
    <location>
        <begin position="23"/>
        <end position="566"/>
    </location>
</feature>
<dbReference type="InterPro" id="IPR027282">
    <property type="entry name" value="TPS"/>
</dbReference>
<protein>
    <submittedName>
        <fullName evidence="9">Hemin-binding protein</fullName>
    </submittedName>
</protein>
<reference evidence="9 10" key="1">
    <citation type="submission" date="2017-06" db="EMBL/GenBank/DDBJ databases">
        <title>Herbaspirillum phytohormonus sp. nov., isolated from the root nodule of Robinia pseudoacacia in lead-zinc mine.</title>
        <authorList>
            <person name="Fan M."/>
            <person name="Lin Y."/>
        </authorList>
    </citation>
    <scope>NUCLEOTIDE SEQUENCE [LARGE SCALE GENOMIC DNA]</scope>
    <source>
        <strain evidence="9 10">HZ10</strain>
    </source>
</reference>
<dbReference type="Pfam" id="PF17287">
    <property type="entry name" value="POTRA_3"/>
    <property type="match status" value="1"/>
</dbReference>
<keyword evidence="1" id="KW-0472">Membrane</keyword>
<evidence type="ECO:0000256" key="3">
    <source>
        <dbReference type="ARBA" id="ARBA00023237"/>
    </source>
</evidence>
<feature type="domain" description="ShlB POTRA" evidence="8">
    <location>
        <begin position="154"/>
        <end position="208"/>
    </location>
</feature>
<gene>
    <name evidence="9" type="ORF">CEJ42_03555</name>
</gene>
<comment type="caution">
    <text evidence="9">The sequence shown here is derived from an EMBL/GenBank/DDBJ whole genome shotgun (WGS) entry which is preliminary data.</text>
</comment>
<name>A0A246WVS4_9BURK</name>
<keyword evidence="3" id="KW-0998">Cell outer membrane</keyword>
<keyword evidence="2" id="KW-0812">Transmembrane</keyword>
<dbReference type="PIRSF" id="PIRSF029745">
    <property type="entry name" value="FhaC"/>
    <property type="match status" value="1"/>
</dbReference>
<dbReference type="Proteomes" id="UP000197596">
    <property type="component" value="Unassembled WGS sequence"/>
</dbReference>
<dbReference type="Gene3D" id="2.40.160.50">
    <property type="entry name" value="membrane protein fhac: a member of the omp85/tpsb transporter family"/>
    <property type="match status" value="1"/>
</dbReference>
<proteinExistence type="predicted"/>
<feature type="domain" description="Haemolysin activator HlyB C-terminal" evidence="6">
    <location>
        <begin position="217"/>
        <end position="530"/>
    </location>
</feature>
<dbReference type="InterPro" id="IPR013686">
    <property type="entry name" value="Polypept-transport_assoc_ShlB"/>
</dbReference>
<dbReference type="PANTHER" id="PTHR34597:SF3">
    <property type="entry name" value="OUTER MEMBRANE TRANSPORTER CDIB"/>
    <property type="match status" value="1"/>
</dbReference>
<dbReference type="InterPro" id="IPR035251">
    <property type="entry name" value="ShlB_POTRA"/>
</dbReference>
<dbReference type="Pfam" id="PF08479">
    <property type="entry name" value="POTRA_2"/>
    <property type="match status" value="1"/>
</dbReference>
<evidence type="ECO:0000313" key="10">
    <source>
        <dbReference type="Proteomes" id="UP000197596"/>
    </source>
</evidence>
<evidence type="ECO:0000256" key="1">
    <source>
        <dbReference type="ARBA" id="ARBA00022452"/>
    </source>
</evidence>
<evidence type="ECO:0000256" key="5">
    <source>
        <dbReference type="SAM" id="SignalP"/>
    </source>
</evidence>
<dbReference type="GO" id="GO:0008320">
    <property type="term" value="F:protein transmembrane transporter activity"/>
    <property type="evidence" value="ECO:0007669"/>
    <property type="project" value="TreeGrafter"/>
</dbReference>
<feature type="region of interest" description="Disordered" evidence="4">
    <location>
        <begin position="39"/>
        <end position="70"/>
    </location>
</feature>
<keyword evidence="1" id="KW-1134">Transmembrane beta strand</keyword>